<evidence type="ECO:0000313" key="2">
    <source>
        <dbReference type="Proteomes" id="UP000322667"/>
    </source>
</evidence>
<sequence>MKSRIKVYLQIASIRRPPPLRPNQTPRSTQILALEGQSWKMCSRVSVAAKHQGQ</sequence>
<proteinExistence type="predicted"/>
<reference evidence="1 2" key="1">
    <citation type="submission" date="2019-07" db="EMBL/GenBank/DDBJ databases">
        <title>WGS assembly of Gossypium tomentosum.</title>
        <authorList>
            <person name="Chen Z.J."/>
            <person name="Sreedasyam A."/>
            <person name="Ando A."/>
            <person name="Song Q."/>
            <person name="De L."/>
            <person name="Hulse-Kemp A."/>
            <person name="Ding M."/>
            <person name="Ye W."/>
            <person name="Kirkbride R."/>
            <person name="Jenkins J."/>
            <person name="Plott C."/>
            <person name="Lovell J."/>
            <person name="Lin Y.-M."/>
            <person name="Vaughn R."/>
            <person name="Liu B."/>
            <person name="Li W."/>
            <person name="Simpson S."/>
            <person name="Scheffler B."/>
            <person name="Saski C."/>
            <person name="Grover C."/>
            <person name="Hu G."/>
            <person name="Conover J."/>
            <person name="Carlson J."/>
            <person name="Shu S."/>
            <person name="Boston L."/>
            <person name="Williams M."/>
            <person name="Peterson D."/>
            <person name="Mcgee K."/>
            <person name="Jones D."/>
            <person name="Wendel J."/>
            <person name="Stelly D."/>
            <person name="Grimwood J."/>
            <person name="Schmutz J."/>
        </authorList>
    </citation>
    <scope>NUCLEOTIDE SEQUENCE [LARGE SCALE GENOMIC DNA]</scope>
    <source>
        <strain evidence="1">7179.01</strain>
    </source>
</reference>
<dbReference type="EMBL" id="CM017626">
    <property type="protein sequence ID" value="TYH77235.1"/>
    <property type="molecule type" value="Genomic_DNA"/>
</dbReference>
<dbReference type="AlphaFoldDB" id="A0A5D2LDN8"/>
<dbReference type="Proteomes" id="UP000322667">
    <property type="component" value="Chromosome D04"/>
</dbReference>
<gene>
    <name evidence="1" type="ORF">ES332_D04G139200v1</name>
</gene>
<keyword evidence="2" id="KW-1185">Reference proteome</keyword>
<name>A0A5D2LDN8_GOSTO</name>
<accession>A0A5D2LDN8</accession>
<organism evidence="1 2">
    <name type="scientific">Gossypium tomentosum</name>
    <name type="common">Hawaiian cotton</name>
    <name type="synonym">Gossypium sandvicense</name>
    <dbReference type="NCBI Taxonomy" id="34277"/>
    <lineage>
        <taxon>Eukaryota</taxon>
        <taxon>Viridiplantae</taxon>
        <taxon>Streptophyta</taxon>
        <taxon>Embryophyta</taxon>
        <taxon>Tracheophyta</taxon>
        <taxon>Spermatophyta</taxon>
        <taxon>Magnoliopsida</taxon>
        <taxon>eudicotyledons</taxon>
        <taxon>Gunneridae</taxon>
        <taxon>Pentapetalae</taxon>
        <taxon>rosids</taxon>
        <taxon>malvids</taxon>
        <taxon>Malvales</taxon>
        <taxon>Malvaceae</taxon>
        <taxon>Malvoideae</taxon>
        <taxon>Gossypium</taxon>
    </lineage>
</organism>
<protein>
    <submittedName>
        <fullName evidence="1">Uncharacterized protein</fullName>
    </submittedName>
</protein>
<evidence type="ECO:0000313" key="1">
    <source>
        <dbReference type="EMBL" id="TYH77235.1"/>
    </source>
</evidence>